<evidence type="ECO:0000256" key="3">
    <source>
        <dbReference type="ARBA" id="ARBA00022840"/>
    </source>
</evidence>
<name>A0A9J5YGF0_SOLCO</name>
<organism evidence="6 7">
    <name type="scientific">Solanum commersonii</name>
    <name type="common">Commerson's wild potato</name>
    <name type="synonym">Commerson's nightshade</name>
    <dbReference type="NCBI Taxonomy" id="4109"/>
    <lineage>
        <taxon>Eukaryota</taxon>
        <taxon>Viridiplantae</taxon>
        <taxon>Streptophyta</taxon>
        <taxon>Embryophyta</taxon>
        <taxon>Tracheophyta</taxon>
        <taxon>Spermatophyta</taxon>
        <taxon>Magnoliopsida</taxon>
        <taxon>eudicotyledons</taxon>
        <taxon>Gunneridae</taxon>
        <taxon>Pentapetalae</taxon>
        <taxon>asterids</taxon>
        <taxon>lamiids</taxon>
        <taxon>Solanales</taxon>
        <taxon>Solanaceae</taxon>
        <taxon>Solanoideae</taxon>
        <taxon>Solaneae</taxon>
        <taxon>Solanum</taxon>
    </lineage>
</organism>
<comment type="caution">
    <text evidence="6">The sequence shown here is derived from an EMBL/GenBank/DDBJ whole genome shotgun (WGS) entry which is preliminary data.</text>
</comment>
<keyword evidence="2" id="KW-0547">Nucleotide-binding</keyword>
<dbReference type="AlphaFoldDB" id="A0A9J5YGF0"/>
<gene>
    <name evidence="6" type="ORF">H5410_030289</name>
</gene>
<evidence type="ECO:0000256" key="4">
    <source>
        <dbReference type="ARBA" id="ARBA00023054"/>
    </source>
</evidence>
<evidence type="ECO:0000256" key="5">
    <source>
        <dbReference type="ARBA" id="ARBA00023175"/>
    </source>
</evidence>
<proteinExistence type="predicted"/>
<evidence type="ECO:0000313" key="6">
    <source>
        <dbReference type="EMBL" id="KAG5598919.1"/>
    </source>
</evidence>
<evidence type="ECO:0000313" key="7">
    <source>
        <dbReference type="Proteomes" id="UP000824120"/>
    </source>
</evidence>
<accession>A0A9J5YGF0</accession>
<keyword evidence="4" id="KW-0175">Coiled coil</keyword>
<dbReference type="OrthoDB" id="1746839at2759"/>
<evidence type="ECO:0000256" key="1">
    <source>
        <dbReference type="ARBA" id="ARBA00022701"/>
    </source>
</evidence>
<dbReference type="GO" id="GO:0005874">
    <property type="term" value="C:microtubule"/>
    <property type="evidence" value="ECO:0007669"/>
    <property type="project" value="UniProtKB-KW"/>
</dbReference>
<keyword evidence="3" id="KW-0067">ATP-binding</keyword>
<keyword evidence="5" id="KW-0505">Motor protein</keyword>
<dbReference type="GO" id="GO:0005524">
    <property type="term" value="F:ATP binding"/>
    <property type="evidence" value="ECO:0007669"/>
    <property type="project" value="UniProtKB-KW"/>
</dbReference>
<reference evidence="6 7" key="1">
    <citation type="submission" date="2020-09" db="EMBL/GenBank/DDBJ databases">
        <title>De no assembly of potato wild relative species, Solanum commersonii.</title>
        <authorList>
            <person name="Cho K."/>
        </authorList>
    </citation>
    <scope>NUCLEOTIDE SEQUENCE [LARGE SCALE GENOMIC DNA]</scope>
    <source>
        <strain evidence="6">LZ3.2</strain>
        <tissue evidence="6">Leaf</tissue>
    </source>
</reference>
<sequence length="421" mass="48115">MFKFVSSCSRLFLTIPGESQKVVRNDDILEGMIFFLSLLRELASNHKDQKDEIDDLMNLFVKEKISKLSVLKTDISRKCKDTVLFSCKNWVFADAKETIEGKRSIEEELLEKRKVCENVLTDRNTKYDDIRNPNGVTNEKEDLHREILMFKTKLETAQSLAEESEEIFIEAKEVAEIAKLQADEKEEEVKLFVRFVDELKCIVNVPEKGGEAEQQQLQIKGLEMELTSCHQATNELHDLNSSVVIQDGFLKFNTTRSILYQNIILAHSAKKNRVEGAPIMSWVVFEEVFTGYFFHRELKEVKAKTGNEFEHHKSNANRSSFQHKQKRHVPSSDSAHAQMIRGEFNNQNSQNFKARPAQSQGSVALEGNGEVCGDGSTIYYKCGQDGHFMKKYPKNRQGGGNRGNRAQSSLVAELHLEELLQ</sequence>
<keyword evidence="1" id="KW-0493">Microtubule</keyword>
<dbReference type="InterPro" id="IPR044986">
    <property type="entry name" value="KIF15/KIN-12"/>
</dbReference>
<feature type="non-terminal residue" evidence="6">
    <location>
        <position position="421"/>
    </location>
</feature>
<evidence type="ECO:0000256" key="2">
    <source>
        <dbReference type="ARBA" id="ARBA00022741"/>
    </source>
</evidence>
<dbReference type="PANTHER" id="PTHR37739">
    <property type="entry name" value="KINESIN-LIKE PROTEIN KIN-12D"/>
    <property type="match status" value="1"/>
</dbReference>
<keyword evidence="7" id="KW-1185">Reference proteome</keyword>
<dbReference type="Proteomes" id="UP000824120">
    <property type="component" value="Chromosome 6"/>
</dbReference>
<dbReference type="EMBL" id="JACXVP010000006">
    <property type="protein sequence ID" value="KAG5598919.1"/>
    <property type="molecule type" value="Genomic_DNA"/>
</dbReference>
<dbReference type="PANTHER" id="PTHR37739:SF8">
    <property type="entry name" value="KINESIN-LIKE PROTEIN KIN-12D"/>
    <property type="match status" value="1"/>
</dbReference>
<protein>
    <submittedName>
        <fullName evidence="6">Uncharacterized protein</fullName>
    </submittedName>
</protein>